<dbReference type="EC" id="6.3.2.34" evidence="7"/>
<dbReference type="EMBL" id="CABMJJ010000009">
    <property type="protein sequence ID" value="VVC03850.1"/>
    <property type="molecule type" value="Genomic_DNA"/>
</dbReference>
<keyword evidence="5" id="KW-0560">Oxidoreductase</keyword>
<dbReference type="Proteomes" id="UP000789941">
    <property type="component" value="Unassembled WGS sequence"/>
</dbReference>
<dbReference type="Pfam" id="PF00881">
    <property type="entry name" value="Nitroreductase"/>
    <property type="match status" value="2"/>
</dbReference>
<dbReference type="PANTHER" id="PTHR43673:SF2">
    <property type="entry name" value="NITROREDUCTASE"/>
    <property type="match status" value="1"/>
</dbReference>
<name>A0A5E4LP28_9ARCH</name>
<feature type="domain" description="Nitroreductase" evidence="6">
    <location>
        <begin position="8"/>
        <end position="62"/>
    </location>
</feature>
<evidence type="ECO:0000313" key="7">
    <source>
        <dbReference type="EMBL" id="VVC03850.1"/>
    </source>
</evidence>
<dbReference type="PANTHER" id="PTHR43673">
    <property type="entry name" value="NAD(P)H NITROREDUCTASE YDGI-RELATED"/>
    <property type="match status" value="1"/>
</dbReference>
<evidence type="ECO:0000313" key="8">
    <source>
        <dbReference type="Proteomes" id="UP000789941"/>
    </source>
</evidence>
<keyword evidence="4" id="KW-0288">FMN</keyword>
<dbReference type="InterPro" id="IPR029479">
    <property type="entry name" value="Nitroreductase"/>
</dbReference>
<comment type="similarity">
    <text evidence="2">Belongs to the nitroreductase family.</text>
</comment>
<dbReference type="GO" id="GO:0016491">
    <property type="term" value="F:oxidoreductase activity"/>
    <property type="evidence" value="ECO:0007669"/>
    <property type="project" value="UniProtKB-KW"/>
</dbReference>
<dbReference type="InterPro" id="IPR000415">
    <property type="entry name" value="Nitroreductase-like"/>
</dbReference>
<organism evidence="7 8">
    <name type="scientific">Candidatus Bilamarchaeum dharawalense</name>
    <dbReference type="NCBI Taxonomy" id="2885759"/>
    <lineage>
        <taxon>Archaea</taxon>
        <taxon>Candidatus Micrarchaeota</taxon>
        <taxon>Candidatus Micrarchaeia</taxon>
        <taxon>Candidatus Anstonellales</taxon>
        <taxon>Candidatus Bilamarchaeaceae</taxon>
        <taxon>Candidatus Bilamarchaeum</taxon>
    </lineage>
</organism>
<keyword evidence="3" id="KW-0285">Flavoprotein</keyword>
<evidence type="ECO:0000256" key="4">
    <source>
        <dbReference type="ARBA" id="ARBA00022643"/>
    </source>
</evidence>
<comment type="cofactor">
    <cofactor evidence="1">
        <name>FMN</name>
        <dbReference type="ChEBI" id="CHEBI:58210"/>
    </cofactor>
</comment>
<evidence type="ECO:0000256" key="5">
    <source>
        <dbReference type="ARBA" id="ARBA00023002"/>
    </source>
</evidence>
<comment type="caution">
    <text evidence="7">The sequence shown here is derived from an EMBL/GenBank/DDBJ whole genome shotgun (WGS) entry which is preliminary data.</text>
</comment>
<accession>A0A5E4LP28</accession>
<dbReference type="Gene3D" id="3.40.109.10">
    <property type="entry name" value="NADH Oxidase"/>
    <property type="match status" value="1"/>
</dbReference>
<evidence type="ECO:0000256" key="3">
    <source>
        <dbReference type="ARBA" id="ARBA00022630"/>
    </source>
</evidence>
<dbReference type="AlphaFoldDB" id="A0A5E4LP28"/>
<feature type="domain" description="Nitroreductase" evidence="6">
    <location>
        <begin position="65"/>
        <end position="151"/>
    </location>
</feature>
<evidence type="ECO:0000259" key="6">
    <source>
        <dbReference type="Pfam" id="PF00881"/>
    </source>
</evidence>
<evidence type="ECO:0000256" key="2">
    <source>
        <dbReference type="ARBA" id="ARBA00007118"/>
    </source>
</evidence>
<sequence>MEFYDVVQKRHSVRDFSDKPVEAIKIKNIINAAMRAPSAGNLQAYKIYLVHSQETREALLPATDYQEFIVNVPLVLVFVADHMISESKYGARGFELYSVQDATIAATYAQLAATAEGVSSVWVGAFDPLEVSRILHLMGYQVPVAILAIGYPNGPIKSTTRRPIKDMVKEI</sequence>
<proteinExistence type="inferred from homology"/>
<gene>
    <name evidence="7" type="primary">fbiB</name>
    <name evidence="7" type="ORF">LFW2832_00576</name>
</gene>
<dbReference type="SUPFAM" id="SSF55469">
    <property type="entry name" value="FMN-dependent nitroreductase-like"/>
    <property type="match status" value="1"/>
</dbReference>
<reference evidence="7 8" key="1">
    <citation type="submission" date="2019-08" db="EMBL/GenBank/DDBJ databases">
        <authorList>
            <person name="Vazquez-Campos X."/>
        </authorList>
    </citation>
    <scope>NUCLEOTIDE SEQUENCE [LARGE SCALE GENOMIC DNA]</scope>
    <source>
        <strain evidence="7">LFW-283_2</strain>
    </source>
</reference>
<keyword evidence="7" id="KW-0436">Ligase</keyword>
<protein>
    <submittedName>
        <fullName evidence="7">Coenzyme F420:L-glutamate ligase</fullName>
        <ecNumber evidence="7">6.3.2.34</ecNumber>
    </submittedName>
</protein>
<dbReference type="GO" id="GO:0052619">
    <property type="term" value="F:coenzyme F420-1:gamma-L-glutamate ligase activity"/>
    <property type="evidence" value="ECO:0007669"/>
    <property type="project" value="UniProtKB-EC"/>
</dbReference>
<evidence type="ECO:0000256" key="1">
    <source>
        <dbReference type="ARBA" id="ARBA00001917"/>
    </source>
</evidence>